<name>A0ABT5J8M1_RHOTP</name>
<evidence type="ECO:0000313" key="3">
    <source>
        <dbReference type="Proteomes" id="UP001165652"/>
    </source>
</evidence>
<evidence type="ECO:0000256" key="1">
    <source>
        <dbReference type="SAM" id="MobiDB-lite"/>
    </source>
</evidence>
<accession>A0ABT5J8M1</accession>
<dbReference type="Proteomes" id="UP001165652">
    <property type="component" value="Unassembled WGS sequence"/>
</dbReference>
<comment type="caution">
    <text evidence="2">The sequence shown here is derived from an EMBL/GenBank/DDBJ whole genome shotgun (WGS) entry which is preliminary data.</text>
</comment>
<dbReference type="RefSeq" id="WP_272776795.1">
    <property type="nucleotide sequence ID" value="NZ_JAQQLI010000011.1"/>
</dbReference>
<feature type="region of interest" description="Disordered" evidence="1">
    <location>
        <begin position="27"/>
        <end position="58"/>
    </location>
</feature>
<protein>
    <submittedName>
        <fullName evidence="2">Uncharacterized protein</fullName>
    </submittedName>
</protein>
<proteinExistence type="predicted"/>
<sequence>MIDIDPLQSRAEALGLNSPLIHRSPAEAHEWVRNPRAGRSRNARAATIDATRSSADAA</sequence>
<dbReference type="EMBL" id="JAQQLI010000011">
    <property type="protein sequence ID" value="MDC7785952.1"/>
    <property type="molecule type" value="Genomic_DNA"/>
</dbReference>
<evidence type="ECO:0000313" key="2">
    <source>
        <dbReference type="EMBL" id="MDC7785952.1"/>
    </source>
</evidence>
<keyword evidence="3" id="KW-1185">Reference proteome</keyword>
<reference evidence="2" key="2">
    <citation type="submission" date="2023-02" db="EMBL/GenBank/DDBJ databases">
        <authorList>
            <person name="Rayyan A."/>
            <person name="Meyer T."/>
            <person name="Kyndt J.A."/>
        </authorList>
    </citation>
    <scope>NUCLEOTIDE SEQUENCE</scope>
    <source>
        <strain evidence="2">DSM 9987</strain>
    </source>
</reference>
<organism evidence="2 3">
    <name type="scientific">Rhodoplanes tepidamans</name>
    <name type="common">Rhodoplanes cryptolactis</name>
    <dbReference type="NCBI Taxonomy" id="200616"/>
    <lineage>
        <taxon>Bacteria</taxon>
        <taxon>Pseudomonadati</taxon>
        <taxon>Pseudomonadota</taxon>
        <taxon>Alphaproteobacteria</taxon>
        <taxon>Hyphomicrobiales</taxon>
        <taxon>Nitrobacteraceae</taxon>
        <taxon>Rhodoplanes</taxon>
    </lineage>
</organism>
<reference evidence="2" key="1">
    <citation type="journal article" date="2023" name="Microbiol Resour">
        <title>Genome Sequences of Rhodoplanes serenus and Two Thermotolerant Strains, Rhodoplanes tepidamans and 'Rhodoplanes cryptolactis,' Further Refine the Genus.</title>
        <authorList>
            <person name="Rayyan A.A."/>
            <person name="Kyndt J.A."/>
        </authorList>
    </citation>
    <scope>NUCLEOTIDE SEQUENCE</scope>
    <source>
        <strain evidence="2">DSM 9987</strain>
    </source>
</reference>
<gene>
    <name evidence="2" type="ORF">PQJ73_09685</name>
</gene>